<dbReference type="Pfam" id="PF00106">
    <property type="entry name" value="adh_short"/>
    <property type="match status" value="1"/>
</dbReference>
<comment type="caution">
    <text evidence="4">The sequence shown here is derived from an EMBL/GenBank/DDBJ whole genome shotgun (WGS) entry which is preliminary data.</text>
</comment>
<accession>B9XH91</accession>
<evidence type="ECO:0000256" key="3">
    <source>
        <dbReference type="RuleBase" id="RU000363"/>
    </source>
</evidence>
<dbReference type="Gene3D" id="3.40.50.720">
    <property type="entry name" value="NAD(P)-binding Rossmann-like Domain"/>
    <property type="match status" value="1"/>
</dbReference>
<dbReference type="PRINTS" id="PR00081">
    <property type="entry name" value="GDHRDH"/>
</dbReference>
<gene>
    <name evidence="4" type="ORF">Cflav_PD3584</name>
</gene>
<dbReference type="InterPro" id="IPR002347">
    <property type="entry name" value="SDR_fam"/>
</dbReference>
<name>B9XH91_PEDPL</name>
<dbReference type="PIRSF" id="PIRSF000126">
    <property type="entry name" value="11-beta-HSD1"/>
    <property type="match status" value="1"/>
</dbReference>
<dbReference type="EMBL" id="ABOX02000014">
    <property type="protein sequence ID" value="EEF60726.1"/>
    <property type="molecule type" value="Genomic_DNA"/>
</dbReference>
<dbReference type="PANTHER" id="PTHR42901:SF1">
    <property type="entry name" value="ALCOHOL DEHYDROGENASE"/>
    <property type="match status" value="1"/>
</dbReference>
<dbReference type="OrthoDB" id="9808814at2"/>
<evidence type="ECO:0000313" key="5">
    <source>
        <dbReference type="Proteomes" id="UP000003688"/>
    </source>
</evidence>
<dbReference type="PRINTS" id="PR00080">
    <property type="entry name" value="SDRFAMILY"/>
</dbReference>
<keyword evidence="5" id="KW-1185">Reference proteome</keyword>
<dbReference type="RefSeq" id="WP_007415185.1">
    <property type="nucleotide sequence ID" value="NZ_ABOX02000014.1"/>
</dbReference>
<dbReference type="GO" id="GO:0016491">
    <property type="term" value="F:oxidoreductase activity"/>
    <property type="evidence" value="ECO:0007669"/>
    <property type="project" value="UniProtKB-KW"/>
</dbReference>
<evidence type="ECO:0000313" key="4">
    <source>
        <dbReference type="EMBL" id="EEF60726.1"/>
    </source>
</evidence>
<evidence type="ECO:0000256" key="1">
    <source>
        <dbReference type="ARBA" id="ARBA00006484"/>
    </source>
</evidence>
<dbReference type="SUPFAM" id="SSF51735">
    <property type="entry name" value="NAD(P)-binding Rossmann-fold domains"/>
    <property type="match status" value="1"/>
</dbReference>
<reference evidence="4 5" key="1">
    <citation type="journal article" date="2011" name="J. Bacteriol.">
        <title>Genome sequence of 'Pedosphaera parvula' Ellin514, an aerobic Verrucomicrobial isolate from pasture soil.</title>
        <authorList>
            <person name="Kant R."/>
            <person name="van Passel M.W."/>
            <person name="Sangwan P."/>
            <person name="Palva A."/>
            <person name="Lucas S."/>
            <person name="Copeland A."/>
            <person name="Lapidus A."/>
            <person name="Glavina Del Rio T."/>
            <person name="Dalin E."/>
            <person name="Tice H."/>
            <person name="Bruce D."/>
            <person name="Goodwin L."/>
            <person name="Pitluck S."/>
            <person name="Chertkov O."/>
            <person name="Larimer F.W."/>
            <person name="Land M.L."/>
            <person name="Hauser L."/>
            <person name="Brettin T.S."/>
            <person name="Detter J.C."/>
            <person name="Han S."/>
            <person name="de Vos W.M."/>
            <person name="Janssen P.H."/>
            <person name="Smidt H."/>
        </authorList>
    </citation>
    <scope>NUCLEOTIDE SEQUENCE [LARGE SCALE GENOMIC DNA]</scope>
    <source>
        <strain evidence="4 5">Ellin514</strain>
    </source>
</reference>
<dbReference type="STRING" id="320771.Cflav_PD3584"/>
<dbReference type="Proteomes" id="UP000003688">
    <property type="component" value="Unassembled WGS sequence"/>
</dbReference>
<keyword evidence="2" id="KW-0560">Oxidoreductase</keyword>
<sequence>MKQWALITGASQGIGYEFTMLFAANGYNLILVARDQKRLEEVADEVSSKYKVTVKVIPKDLSQPAAALDIFNEIKGDGLEVEVLINNAGFGLQGPFTEIELSKHLALIQVNITALVELTHLLARPMVKRGSGRILNVASTAAFQPGPFMAMYYASKAFVYSFSCALARELKGTGVTVTTLNPGITRSQFHSRAHLKRDVGMVMMEADQVARIGYDALMHGKPNITAGFINKLSSSVSKALPTRFTTNIAARLNRQNGG</sequence>
<dbReference type="InterPro" id="IPR036291">
    <property type="entry name" value="NAD(P)-bd_dom_sf"/>
</dbReference>
<comment type="similarity">
    <text evidence="1 3">Belongs to the short-chain dehydrogenases/reductases (SDR) family.</text>
</comment>
<proteinExistence type="inferred from homology"/>
<dbReference type="PANTHER" id="PTHR42901">
    <property type="entry name" value="ALCOHOL DEHYDROGENASE"/>
    <property type="match status" value="1"/>
</dbReference>
<dbReference type="AlphaFoldDB" id="B9XH91"/>
<protein>
    <submittedName>
        <fullName evidence="4">Short-chain dehydrogenase/reductase SDR</fullName>
    </submittedName>
</protein>
<evidence type="ECO:0000256" key="2">
    <source>
        <dbReference type="ARBA" id="ARBA00023002"/>
    </source>
</evidence>
<organism evidence="4 5">
    <name type="scientific">Pedosphaera parvula (strain Ellin514)</name>
    <dbReference type="NCBI Taxonomy" id="320771"/>
    <lineage>
        <taxon>Bacteria</taxon>
        <taxon>Pseudomonadati</taxon>
        <taxon>Verrucomicrobiota</taxon>
        <taxon>Pedosphaerae</taxon>
        <taxon>Pedosphaerales</taxon>
        <taxon>Pedosphaeraceae</taxon>
        <taxon>Pedosphaera</taxon>
    </lineage>
</organism>